<name>A0A6L8S2J7_9FIRM</name>
<comment type="caution">
    <text evidence="2">The sequence shown here is derived from an EMBL/GenBank/DDBJ whole genome shotgun (WGS) entry which is preliminary data.</text>
</comment>
<dbReference type="EMBL" id="WWSC01000023">
    <property type="protein sequence ID" value="MZK42781.1"/>
    <property type="molecule type" value="Genomic_DNA"/>
</dbReference>
<dbReference type="AlphaFoldDB" id="A0A6L8S2J7"/>
<accession>A0A6L8S2J7</accession>
<evidence type="ECO:0008006" key="4">
    <source>
        <dbReference type="Google" id="ProtNLM"/>
    </source>
</evidence>
<reference evidence="2 3" key="1">
    <citation type="journal article" date="2019" name="Nat. Med.">
        <title>A library of human gut bacterial isolates paired with longitudinal multiomics data enables mechanistic microbiome research.</title>
        <authorList>
            <person name="Poyet M."/>
            <person name="Groussin M."/>
            <person name="Gibbons S.M."/>
            <person name="Avila-Pacheco J."/>
            <person name="Jiang X."/>
            <person name="Kearney S.M."/>
            <person name="Perrotta A.R."/>
            <person name="Berdy B."/>
            <person name="Zhao S."/>
            <person name="Lieberman T.D."/>
            <person name="Swanson P.K."/>
            <person name="Smith M."/>
            <person name="Roesemann S."/>
            <person name="Alexander J.E."/>
            <person name="Rich S.A."/>
            <person name="Livny J."/>
            <person name="Vlamakis H."/>
            <person name="Clish C."/>
            <person name="Bullock K."/>
            <person name="Deik A."/>
            <person name="Scott J."/>
            <person name="Pierce K.A."/>
            <person name="Xavier R.J."/>
            <person name="Alm E.J."/>
        </authorList>
    </citation>
    <scope>NUCLEOTIDE SEQUENCE [LARGE SCALE GENOMIC DNA]</scope>
    <source>
        <strain evidence="2 3">BIOML-A6</strain>
    </source>
</reference>
<protein>
    <recommendedName>
        <fullName evidence="4">Apea-like HEPN domain-containing protein</fullName>
    </recommendedName>
</protein>
<dbReference type="RefSeq" id="WP_055303344.1">
    <property type="nucleotide sequence ID" value="NZ_RCYC01000014.1"/>
</dbReference>
<evidence type="ECO:0000313" key="2">
    <source>
        <dbReference type="EMBL" id="MZK42781.1"/>
    </source>
</evidence>
<proteinExistence type="predicted"/>
<evidence type="ECO:0000313" key="3">
    <source>
        <dbReference type="Proteomes" id="UP000472916"/>
    </source>
</evidence>
<dbReference type="Proteomes" id="UP000472916">
    <property type="component" value="Unassembled WGS sequence"/>
</dbReference>
<evidence type="ECO:0000256" key="1">
    <source>
        <dbReference type="SAM" id="Coils"/>
    </source>
</evidence>
<feature type="coiled-coil region" evidence="1">
    <location>
        <begin position="381"/>
        <end position="408"/>
    </location>
</feature>
<organism evidence="2 3">
    <name type="scientific">Dorea longicatena</name>
    <dbReference type="NCBI Taxonomy" id="88431"/>
    <lineage>
        <taxon>Bacteria</taxon>
        <taxon>Bacillati</taxon>
        <taxon>Bacillota</taxon>
        <taxon>Clostridia</taxon>
        <taxon>Lachnospirales</taxon>
        <taxon>Lachnospiraceae</taxon>
        <taxon>Dorea</taxon>
    </lineage>
</organism>
<keyword evidence="1" id="KW-0175">Coiled coil</keyword>
<gene>
    <name evidence="2" type="ORF">GT528_14100</name>
</gene>
<sequence>MAEIFVRYIMIKKDVNKEEFQLIDKVKQFFKENYDIDQLEGIINIEKGELSYYIKPNSDATRCFVSFVAKGHIRIISKAIEDVNYKLKSSKFRKYFYILKAYDGLSKYYCEKLYPKYSEYERKLRCMVLLIVTKAYGKGWVANTVKGELQKNVTTKARGNINRIPMEDILEYFDLSDLENYLFAPQEIDIAEFVEKELSPEKLALLDKAQICLLIKKARRPSCLWERIFTGVGNVEEWKEITKSVHDVRNCVAHNKKLSKEECDETLKTLKKINSKLDAEIDAIIVQEIEDEKKIDILGNFAFTTQKLKIEQSEHIGMDILLKEFSRKVKELATPIEKKWQSEISEVLKKSMNSEVKRLYEDEYHKNISQVVNAITLNDNWKNISDEIKKLKKDMAIEQEQINAIRLATKFEKFEG</sequence>